<keyword evidence="2" id="KW-1185">Reference proteome</keyword>
<evidence type="ECO:0000313" key="1">
    <source>
        <dbReference type="EMBL" id="MPC63345.1"/>
    </source>
</evidence>
<gene>
    <name evidence="1" type="ORF">E2C01_057443</name>
</gene>
<accession>A0A5B7H124</accession>
<reference evidence="1 2" key="1">
    <citation type="submission" date="2019-05" db="EMBL/GenBank/DDBJ databases">
        <title>Another draft genome of Portunus trituberculatus and its Hox gene families provides insights of decapod evolution.</title>
        <authorList>
            <person name="Jeong J.-H."/>
            <person name="Song I."/>
            <person name="Kim S."/>
            <person name="Choi T."/>
            <person name="Kim D."/>
            <person name="Ryu S."/>
            <person name="Kim W."/>
        </authorList>
    </citation>
    <scope>NUCLEOTIDE SEQUENCE [LARGE SCALE GENOMIC DNA]</scope>
    <source>
        <tissue evidence="1">Muscle</tissue>
    </source>
</reference>
<dbReference type="EMBL" id="VSRR010020689">
    <property type="protein sequence ID" value="MPC63345.1"/>
    <property type="molecule type" value="Genomic_DNA"/>
</dbReference>
<dbReference type="Proteomes" id="UP000324222">
    <property type="component" value="Unassembled WGS sequence"/>
</dbReference>
<evidence type="ECO:0000313" key="2">
    <source>
        <dbReference type="Proteomes" id="UP000324222"/>
    </source>
</evidence>
<sequence>MPPIPPHFYLDTYLLSFTPLHRHQPPTTLITTSWQLTQYGTLTSALHHVIRSPLSVASTHSVYQMIRHIQV</sequence>
<name>A0A5B7H124_PORTR</name>
<comment type="caution">
    <text evidence="1">The sequence shown here is derived from an EMBL/GenBank/DDBJ whole genome shotgun (WGS) entry which is preliminary data.</text>
</comment>
<organism evidence="1 2">
    <name type="scientific">Portunus trituberculatus</name>
    <name type="common">Swimming crab</name>
    <name type="synonym">Neptunus trituberculatus</name>
    <dbReference type="NCBI Taxonomy" id="210409"/>
    <lineage>
        <taxon>Eukaryota</taxon>
        <taxon>Metazoa</taxon>
        <taxon>Ecdysozoa</taxon>
        <taxon>Arthropoda</taxon>
        <taxon>Crustacea</taxon>
        <taxon>Multicrustacea</taxon>
        <taxon>Malacostraca</taxon>
        <taxon>Eumalacostraca</taxon>
        <taxon>Eucarida</taxon>
        <taxon>Decapoda</taxon>
        <taxon>Pleocyemata</taxon>
        <taxon>Brachyura</taxon>
        <taxon>Eubrachyura</taxon>
        <taxon>Portunoidea</taxon>
        <taxon>Portunidae</taxon>
        <taxon>Portuninae</taxon>
        <taxon>Portunus</taxon>
    </lineage>
</organism>
<proteinExistence type="predicted"/>
<protein>
    <submittedName>
        <fullName evidence="1">Uncharacterized protein</fullName>
    </submittedName>
</protein>
<dbReference type="AlphaFoldDB" id="A0A5B7H124"/>